<accession>A0AAE0NR95</accession>
<keyword evidence="1" id="KW-0812">Transmembrane</keyword>
<name>A0AAE0NR95_SORBR</name>
<protein>
    <submittedName>
        <fullName evidence="2">Uncharacterized protein</fullName>
    </submittedName>
</protein>
<organism evidence="2 3">
    <name type="scientific">Sordaria brevicollis</name>
    <dbReference type="NCBI Taxonomy" id="83679"/>
    <lineage>
        <taxon>Eukaryota</taxon>
        <taxon>Fungi</taxon>
        <taxon>Dikarya</taxon>
        <taxon>Ascomycota</taxon>
        <taxon>Pezizomycotina</taxon>
        <taxon>Sordariomycetes</taxon>
        <taxon>Sordariomycetidae</taxon>
        <taxon>Sordariales</taxon>
        <taxon>Sordariaceae</taxon>
        <taxon>Sordaria</taxon>
    </lineage>
</organism>
<gene>
    <name evidence="2" type="ORF">B0T20DRAFT_142064</name>
</gene>
<evidence type="ECO:0000256" key="1">
    <source>
        <dbReference type="SAM" id="Phobius"/>
    </source>
</evidence>
<reference evidence="2" key="2">
    <citation type="submission" date="2023-07" db="EMBL/GenBank/DDBJ databases">
        <authorList>
            <consortium name="Lawrence Berkeley National Laboratory"/>
            <person name="Haridas S."/>
            <person name="Hensen N."/>
            <person name="Bonometti L."/>
            <person name="Westerberg I."/>
            <person name="Brannstrom I.O."/>
            <person name="Guillou S."/>
            <person name="Cros-Aarteil S."/>
            <person name="Calhoun S."/>
            <person name="Kuo A."/>
            <person name="Mondo S."/>
            <person name="Pangilinan J."/>
            <person name="Riley R."/>
            <person name="LaButti K."/>
            <person name="Andreopoulos B."/>
            <person name="Lipzen A."/>
            <person name="Chen C."/>
            <person name="Yanf M."/>
            <person name="Daum C."/>
            <person name="Ng V."/>
            <person name="Clum A."/>
            <person name="Steindorff A."/>
            <person name="Ohm R."/>
            <person name="Martin F."/>
            <person name="Silar P."/>
            <person name="Natvig D."/>
            <person name="Lalanne C."/>
            <person name="Gautier V."/>
            <person name="Ament-velasquez S.L."/>
            <person name="Kruys A."/>
            <person name="Hutchinson M.I."/>
            <person name="Powell A.J."/>
            <person name="Barry K."/>
            <person name="Miller A.N."/>
            <person name="Grigoriev I.V."/>
            <person name="Debuchy R."/>
            <person name="Gladieux P."/>
            <person name="Thoren M.H."/>
            <person name="Johannesson H."/>
        </authorList>
    </citation>
    <scope>NUCLEOTIDE SEQUENCE</scope>
    <source>
        <strain evidence="2">FGSC 1904</strain>
    </source>
</reference>
<evidence type="ECO:0000313" key="3">
    <source>
        <dbReference type="Proteomes" id="UP001281003"/>
    </source>
</evidence>
<comment type="caution">
    <text evidence="2">The sequence shown here is derived from an EMBL/GenBank/DDBJ whole genome shotgun (WGS) entry which is preliminary data.</text>
</comment>
<keyword evidence="1" id="KW-0472">Membrane</keyword>
<dbReference type="Proteomes" id="UP001281003">
    <property type="component" value="Unassembled WGS sequence"/>
</dbReference>
<sequence>MINFCGLFFTFLSHQFTITFTFNVSFYVCPFRGAGDGFHMLISCSGGAVYISLRGFLLYVAVLLIRRRFCVCSSSLWETGYHVHFPLSRGGFPRFSLLRSANSHQQNLDFSVHRIYMQ</sequence>
<dbReference type="AlphaFoldDB" id="A0AAE0NR95"/>
<feature type="transmembrane region" description="Helical" evidence="1">
    <location>
        <begin position="40"/>
        <end position="65"/>
    </location>
</feature>
<dbReference type="EMBL" id="JAUTDP010000023">
    <property type="protein sequence ID" value="KAK3386216.1"/>
    <property type="molecule type" value="Genomic_DNA"/>
</dbReference>
<proteinExistence type="predicted"/>
<reference evidence="2" key="1">
    <citation type="journal article" date="2023" name="Mol. Phylogenet. Evol.">
        <title>Genome-scale phylogeny and comparative genomics of the fungal order Sordariales.</title>
        <authorList>
            <person name="Hensen N."/>
            <person name="Bonometti L."/>
            <person name="Westerberg I."/>
            <person name="Brannstrom I.O."/>
            <person name="Guillou S."/>
            <person name="Cros-Aarteil S."/>
            <person name="Calhoun S."/>
            <person name="Haridas S."/>
            <person name="Kuo A."/>
            <person name="Mondo S."/>
            <person name="Pangilinan J."/>
            <person name="Riley R."/>
            <person name="LaButti K."/>
            <person name="Andreopoulos B."/>
            <person name="Lipzen A."/>
            <person name="Chen C."/>
            <person name="Yan M."/>
            <person name="Daum C."/>
            <person name="Ng V."/>
            <person name="Clum A."/>
            <person name="Steindorff A."/>
            <person name="Ohm R.A."/>
            <person name="Martin F."/>
            <person name="Silar P."/>
            <person name="Natvig D.O."/>
            <person name="Lalanne C."/>
            <person name="Gautier V."/>
            <person name="Ament-Velasquez S.L."/>
            <person name="Kruys A."/>
            <person name="Hutchinson M.I."/>
            <person name="Powell A.J."/>
            <person name="Barry K."/>
            <person name="Miller A.N."/>
            <person name="Grigoriev I.V."/>
            <person name="Debuchy R."/>
            <person name="Gladieux P."/>
            <person name="Hiltunen Thoren M."/>
            <person name="Johannesson H."/>
        </authorList>
    </citation>
    <scope>NUCLEOTIDE SEQUENCE</scope>
    <source>
        <strain evidence="2">FGSC 1904</strain>
    </source>
</reference>
<evidence type="ECO:0000313" key="2">
    <source>
        <dbReference type="EMBL" id="KAK3386216.1"/>
    </source>
</evidence>
<feature type="transmembrane region" description="Helical" evidence="1">
    <location>
        <begin position="7"/>
        <end position="28"/>
    </location>
</feature>
<keyword evidence="3" id="KW-1185">Reference proteome</keyword>
<keyword evidence="1" id="KW-1133">Transmembrane helix</keyword>